<keyword evidence="2" id="KW-1133">Transmembrane helix</keyword>
<feature type="transmembrane region" description="Helical" evidence="2">
    <location>
        <begin position="34"/>
        <end position="53"/>
    </location>
</feature>
<proteinExistence type="predicted"/>
<keyword evidence="4" id="KW-1185">Reference proteome</keyword>
<keyword evidence="2" id="KW-0812">Transmembrane</keyword>
<evidence type="ECO:0000313" key="3">
    <source>
        <dbReference type="EMBL" id="RBP38586.1"/>
    </source>
</evidence>
<comment type="caution">
    <text evidence="3">The sequence shown here is derived from an EMBL/GenBank/DDBJ whole genome shotgun (WGS) entry which is preliminary data.</text>
</comment>
<dbReference type="RefSeq" id="WP_113961039.1">
    <property type="nucleotide sequence ID" value="NZ_QNRR01000011.1"/>
</dbReference>
<evidence type="ECO:0000256" key="1">
    <source>
        <dbReference type="SAM" id="MobiDB-lite"/>
    </source>
</evidence>
<sequence length="78" mass="8850">MSEGFSALLGPLGTILLLISAVLGTQKRRPVWRTWTYVIIIGVLGSIACRSELQQRDAQRKKTQRLEELRDKLKASRQ</sequence>
<dbReference type="AlphaFoldDB" id="A0A366HA75"/>
<evidence type="ECO:0000256" key="2">
    <source>
        <dbReference type="SAM" id="Phobius"/>
    </source>
</evidence>
<feature type="region of interest" description="Disordered" evidence="1">
    <location>
        <begin position="57"/>
        <end position="78"/>
    </location>
</feature>
<dbReference type="Proteomes" id="UP000253426">
    <property type="component" value="Unassembled WGS sequence"/>
</dbReference>
<dbReference type="EMBL" id="QNRR01000011">
    <property type="protein sequence ID" value="RBP38586.1"/>
    <property type="molecule type" value="Genomic_DNA"/>
</dbReference>
<reference evidence="3 4" key="1">
    <citation type="submission" date="2018-06" db="EMBL/GenBank/DDBJ databases">
        <title>Genomic Encyclopedia of Type Strains, Phase IV (KMG-IV): sequencing the most valuable type-strain genomes for metagenomic binning, comparative biology and taxonomic classification.</title>
        <authorList>
            <person name="Goeker M."/>
        </authorList>
    </citation>
    <scope>NUCLEOTIDE SEQUENCE [LARGE SCALE GENOMIC DNA]</scope>
    <source>
        <strain evidence="3 4">DSM 25532</strain>
    </source>
</reference>
<protein>
    <submittedName>
        <fullName evidence="3">Uncharacterized protein</fullName>
    </submittedName>
</protein>
<keyword evidence="2" id="KW-0472">Membrane</keyword>
<evidence type="ECO:0000313" key="4">
    <source>
        <dbReference type="Proteomes" id="UP000253426"/>
    </source>
</evidence>
<name>A0A366HA75_9BACT</name>
<gene>
    <name evidence="3" type="ORF">DES53_111105</name>
</gene>
<accession>A0A366HA75</accession>
<organism evidence="3 4">
    <name type="scientific">Roseimicrobium gellanilyticum</name>
    <dbReference type="NCBI Taxonomy" id="748857"/>
    <lineage>
        <taxon>Bacteria</taxon>
        <taxon>Pseudomonadati</taxon>
        <taxon>Verrucomicrobiota</taxon>
        <taxon>Verrucomicrobiia</taxon>
        <taxon>Verrucomicrobiales</taxon>
        <taxon>Verrucomicrobiaceae</taxon>
        <taxon>Roseimicrobium</taxon>
    </lineage>
</organism>